<evidence type="ECO:0000313" key="2">
    <source>
        <dbReference type="Proteomes" id="UP000078596"/>
    </source>
</evidence>
<proteinExistence type="predicted"/>
<organism evidence="1 2">
    <name type="scientific">Halothiobacillus diazotrophicus</name>
    <dbReference type="NCBI Taxonomy" id="1860122"/>
    <lineage>
        <taxon>Bacteria</taxon>
        <taxon>Pseudomonadati</taxon>
        <taxon>Pseudomonadota</taxon>
        <taxon>Gammaproteobacteria</taxon>
        <taxon>Chromatiales</taxon>
        <taxon>Halothiobacillaceae</taxon>
        <taxon>Halothiobacillus</taxon>
    </lineage>
</organism>
<sequence length="164" mass="18401">MSDLDSDQPLVYRHGRGSDAAHRRDAALYARLLEDHAALKRESEPLPNGIRAWTTSENPELVRVLQAHVTGMEERFAQGRAIRSWDPLFSALFEYRDALTVTYRNLPDGVETVMTADDPKLVELIQCNDVTLHQFVRHGAEASKHRSPVPDWVLAAYGEAPPGD</sequence>
<dbReference type="STRING" id="1860122.A9404_10810"/>
<name>A0A191ZIX8_9GAMM</name>
<gene>
    <name evidence="1" type="ORF">A9404_10810</name>
</gene>
<dbReference type="RefSeq" id="WP_066101394.1">
    <property type="nucleotide sequence ID" value="NZ_CP016027.1"/>
</dbReference>
<accession>A0A191ZIX8</accession>
<evidence type="ECO:0000313" key="1">
    <source>
        <dbReference type="EMBL" id="ANJ67802.1"/>
    </source>
</evidence>
<dbReference type="OrthoDB" id="1525003at2"/>
<dbReference type="Proteomes" id="UP000078596">
    <property type="component" value="Chromosome"/>
</dbReference>
<dbReference type="EMBL" id="CP016027">
    <property type="protein sequence ID" value="ANJ67802.1"/>
    <property type="molecule type" value="Genomic_DNA"/>
</dbReference>
<keyword evidence="2" id="KW-1185">Reference proteome</keyword>
<dbReference type="AlphaFoldDB" id="A0A191ZIX8"/>
<protein>
    <submittedName>
        <fullName evidence="1">Uncharacterized protein</fullName>
    </submittedName>
</protein>
<dbReference type="KEGG" id="haz:A9404_10810"/>
<reference evidence="1 2" key="1">
    <citation type="submission" date="2016-06" db="EMBL/GenBank/DDBJ databases">
        <title>Insight into the functional genes involving in sulfur oxidation in Pearl River water.</title>
        <authorList>
            <person name="Luo J."/>
            <person name="Tan X."/>
            <person name="Lin W."/>
        </authorList>
    </citation>
    <scope>NUCLEOTIDE SEQUENCE [LARGE SCALE GENOMIC DNA]</scope>
    <source>
        <strain evidence="1 2">LS2</strain>
    </source>
</reference>